<dbReference type="InterPro" id="IPR018181">
    <property type="entry name" value="Heat_shock_70_CS"/>
</dbReference>
<dbReference type="InterPro" id="IPR043129">
    <property type="entry name" value="ATPase_NBD"/>
</dbReference>
<comment type="similarity">
    <text evidence="1">Belongs to the heat shock protein 70 family.</text>
</comment>
<feature type="region of interest" description="Disordered" evidence="6">
    <location>
        <begin position="361"/>
        <end position="425"/>
    </location>
</feature>
<dbReference type="PANTHER" id="PTHR42749">
    <property type="entry name" value="CELL SHAPE-DETERMINING PROTEIN MREB"/>
    <property type="match status" value="1"/>
</dbReference>
<accession>A0ABP5U217</accession>
<gene>
    <name evidence="7" type="ORF">GCM10010170_063670</name>
</gene>
<feature type="compositionally biased region" description="Low complexity" evidence="6">
    <location>
        <begin position="361"/>
        <end position="420"/>
    </location>
</feature>
<evidence type="ECO:0000256" key="1">
    <source>
        <dbReference type="ARBA" id="ARBA00007381"/>
    </source>
</evidence>
<reference evidence="8" key="1">
    <citation type="journal article" date="2019" name="Int. J. Syst. Evol. Microbiol.">
        <title>The Global Catalogue of Microorganisms (GCM) 10K type strain sequencing project: providing services to taxonomists for standard genome sequencing and annotation.</title>
        <authorList>
            <consortium name="The Broad Institute Genomics Platform"/>
            <consortium name="The Broad Institute Genome Sequencing Center for Infectious Disease"/>
            <person name="Wu L."/>
            <person name="Ma J."/>
        </authorList>
    </citation>
    <scope>NUCLEOTIDE SEQUENCE [LARGE SCALE GENOMIC DNA]</scope>
    <source>
        <strain evidence="8">JCM 3272</strain>
    </source>
</reference>
<comment type="caution">
    <text evidence="7">The sequence shown here is derived from an EMBL/GenBank/DDBJ whole genome shotgun (WGS) entry which is preliminary data.</text>
</comment>
<keyword evidence="4" id="KW-0346">Stress response</keyword>
<dbReference type="PANTHER" id="PTHR42749:SF1">
    <property type="entry name" value="CELL SHAPE-DETERMINING PROTEIN MREB"/>
    <property type="match status" value="1"/>
</dbReference>
<dbReference type="Proteomes" id="UP001501444">
    <property type="component" value="Unassembled WGS sequence"/>
</dbReference>
<evidence type="ECO:0000256" key="6">
    <source>
        <dbReference type="SAM" id="MobiDB-lite"/>
    </source>
</evidence>
<dbReference type="InterPro" id="IPR013126">
    <property type="entry name" value="Hsp_70_fam"/>
</dbReference>
<dbReference type="Gene3D" id="3.90.640.10">
    <property type="entry name" value="Actin, Chain A, domain 4"/>
    <property type="match status" value="1"/>
</dbReference>
<evidence type="ECO:0000256" key="2">
    <source>
        <dbReference type="ARBA" id="ARBA00022741"/>
    </source>
</evidence>
<protein>
    <recommendedName>
        <fullName evidence="9">Hsp70 protein</fullName>
    </recommendedName>
</protein>
<dbReference type="PROSITE" id="PS00329">
    <property type="entry name" value="HSP70_2"/>
    <property type="match status" value="1"/>
</dbReference>
<dbReference type="Pfam" id="PF00012">
    <property type="entry name" value="HSP70"/>
    <property type="match status" value="1"/>
</dbReference>
<evidence type="ECO:0000313" key="8">
    <source>
        <dbReference type="Proteomes" id="UP001501444"/>
    </source>
</evidence>
<feature type="region of interest" description="Disordered" evidence="6">
    <location>
        <begin position="555"/>
        <end position="582"/>
    </location>
</feature>
<keyword evidence="3" id="KW-0067">ATP-binding</keyword>
<dbReference type="PROSITE" id="PS01036">
    <property type="entry name" value="HSP70_3"/>
    <property type="match status" value="1"/>
</dbReference>
<dbReference type="EMBL" id="BAAARV010000062">
    <property type="protein sequence ID" value="GAA2365282.1"/>
    <property type="molecule type" value="Genomic_DNA"/>
</dbReference>
<feature type="region of interest" description="Disordered" evidence="6">
    <location>
        <begin position="499"/>
        <end position="542"/>
    </location>
</feature>
<feature type="region of interest" description="Disordered" evidence="6">
    <location>
        <begin position="459"/>
        <end position="483"/>
    </location>
</feature>
<evidence type="ECO:0000256" key="5">
    <source>
        <dbReference type="ARBA" id="ARBA00023186"/>
    </source>
</evidence>
<evidence type="ECO:0000313" key="7">
    <source>
        <dbReference type="EMBL" id="GAA2365282.1"/>
    </source>
</evidence>
<evidence type="ECO:0000256" key="4">
    <source>
        <dbReference type="ARBA" id="ARBA00023016"/>
    </source>
</evidence>
<keyword evidence="2" id="KW-0547">Nucleotide-binding</keyword>
<evidence type="ECO:0000256" key="3">
    <source>
        <dbReference type="ARBA" id="ARBA00022840"/>
    </source>
</evidence>
<keyword evidence="5" id="KW-0143">Chaperone</keyword>
<dbReference type="Gene3D" id="3.30.420.40">
    <property type="match status" value="2"/>
</dbReference>
<proteinExistence type="inferred from homology"/>
<name>A0ABP5U217_9ACTN</name>
<feature type="compositionally biased region" description="Gly residues" evidence="6">
    <location>
        <begin position="459"/>
        <end position="469"/>
    </location>
</feature>
<organism evidence="7 8">
    <name type="scientific">Dactylosporangium salmoneum</name>
    <dbReference type="NCBI Taxonomy" id="53361"/>
    <lineage>
        <taxon>Bacteria</taxon>
        <taxon>Bacillati</taxon>
        <taxon>Actinomycetota</taxon>
        <taxon>Actinomycetes</taxon>
        <taxon>Micromonosporales</taxon>
        <taxon>Micromonosporaceae</taxon>
        <taxon>Dactylosporangium</taxon>
    </lineage>
</organism>
<evidence type="ECO:0008006" key="9">
    <source>
        <dbReference type="Google" id="ProtNLM"/>
    </source>
</evidence>
<dbReference type="PRINTS" id="PR00301">
    <property type="entry name" value="HEATSHOCK70"/>
</dbReference>
<feature type="region of interest" description="Disordered" evidence="6">
    <location>
        <begin position="629"/>
        <end position="651"/>
    </location>
</feature>
<sequence length="743" mass="73768">MPFRFAVDLGTSNTVAVVDRGDGTPRPLLFDGSPMLPSAVFADRAGALLVGRDAERHMMTDAARFEPNPKGRIDEGAILLGDRELPVAELLAAVLRRAATEAAQTGVPVAGATVLTCPVDWGNTRRAVLLDAAARAGLGRVALLDEPVSAATYCVRALGGRLTPGRCAVVFDFGGGTLDVTVVEAAPAGLRVLATGGLADLGGTDVDAALVGHLGHLVATGDPGLWQRLAAPGTPGEFRDRRTFWSEVRQAKEMLARTSSAPVHIPGSDRGVHLTREELDRIAGPLVDRAVDETRRVLDRSGVTPARLDAIVLVGGSSRLPLVASRLHARFGLAPVVPEQPELPVAFGALLLANGPGPSANGAPGSFAPSTGSSTGSFAPSTGSSGPSAGSPAGSFGPSAGSSGTSAGSPAGSFGPSAGSSGPGGGAFGSGGGAFGPGGGAFGSGGGAFGSGGGAFGPGGGAFGPGGEGPPADRTQTGTVYGATASGGFPSAAVPVSGYPGSSAAPVSVHPAGPPGEAGPRAVPNAPEMPPQRRPRPSVIIGPGVTIQGNVAVYGDADLMPPDDDDERPEARPEPAPPARRRRGGLLRRLRFAALPLLPLAIILAVTPWGRDLVHDGKTKVESLFGAGPAPSGSVAASGPPAGPSASPARSAGAGSAVVLVQPPSGKAGAAVKLTASGFEPGERIEVKTGTKALTTLTADDQGAVEESVTVAPAGTKTGTTVIVQLVGRTSHRSATSQYRVTQ</sequence>
<dbReference type="SUPFAM" id="SSF53067">
    <property type="entry name" value="Actin-like ATPase domain"/>
    <property type="match status" value="2"/>
</dbReference>
<dbReference type="RefSeq" id="WP_344616255.1">
    <property type="nucleotide sequence ID" value="NZ_BAAARV010000062.1"/>
</dbReference>
<keyword evidence="8" id="KW-1185">Reference proteome</keyword>